<sequence length="648" mass="72187">MAANIAGTSPSSESNLSRPVACKRCRGRRTYCSKEQPICASCREGNHECVYESGRKIVVSESYLRDLEAKLKSYEASSATAAPQPSSVGRKNDPELDVNPLMDNFANLVISPSGKHHYLGSSSSTILGRRFRDIVGITNSGLDLDQEYSTYNHSALRLRRLSVVDNVMLPPAAFAKRLYIAQHSYIGTIFAFCTPDVFEEQLQQAYRGPPDIGDREACLAYCQTLLVLAFGQLYSVNQWSGFDGPPGFDFFTQALQYLPDMYEEGSVLFVGVLALIGYFLQNLNRRDAAFLYVGTALRMAISLALHQEVPDPRLDEASKEQRRRIWWSVYSLDRILCVKSGNPLTIDDQDIAVKLPNRLSNEPEYCPAVCLRHYTQLSRILGRIMKTIYRRTPKSGSTLIASVSEIMTDLSTWHRDLPNELRFDPAKLNVSRESVSTFLHYHQCINLTARPLLFHVVEKRLHGNADDLSKDWRDGLSPTTIAVIDMCVSAAKDSVNMMTLAATKDLVATYGYMDGEHAFSAAIVLVMVCVAFPATRSEFMAMDQALELLQGMAERGNTHIAARHQLLSHLRSLISLPSVNVASTPPAASMPQQNTTFVDVNQMLSYDAGNVDFGLWEEGYTNPDLDIDFQDLTQWTQAAQNTYGIGSM</sequence>
<proteinExistence type="predicted"/>
<dbReference type="InterPro" id="IPR036864">
    <property type="entry name" value="Zn2-C6_fun-type_DNA-bd_sf"/>
</dbReference>
<dbReference type="PANTHER" id="PTHR47424">
    <property type="entry name" value="REGULATORY PROTEIN GAL4"/>
    <property type="match status" value="1"/>
</dbReference>
<keyword evidence="2" id="KW-0805">Transcription regulation</keyword>
<dbReference type="Proteomes" id="UP000030672">
    <property type="component" value="Unassembled WGS sequence"/>
</dbReference>
<dbReference type="AlphaFoldDB" id="A0A074VST7"/>
<dbReference type="GeneID" id="63914468"/>
<accession>A0A074VST7</accession>
<dbReference type="RefSeq" id="XP_040880858.1">
    <property type="nucleotide sequence ID" value="XM_041021095.1"/>
</dbReference>
<dbReference type="PROSITE" id="PS00463">
    <property type="entry name" value="ZN2_CY6_FUNGAL_1"/>
    <property type="match status" value="1"/>
</dbReference>
<evidence type="ECO:0000256" key="4">
    <source>
        <dbReference type="ARBA" id="ARBA00023242"/>
    </source>
</evidence>
<evidence type="ECO:0000313" key="7">
    <source>
        <dbReference type="Proteomes" id="UP000030672"/>
    </source>
</evidence>
<dbReference type="PROSITE" id="PS50048">
    <property type="entry name" value="ZN2_CY6_FUNGAL_2"/>
    <property type="match status" value="1"/>
</dbReference>
<evidence type="ECO:0000256" key="2">
    <source>
        <dbReference type="ARBA" id="ARBA00023015"/>
    </source>
</evidence>
<keyword evidence="4" id="KW-0539">Nucleus</keyword>
<dbReference type="STRING" id="1043003.A0A074VST7"/>
<dbReference type="EMBL" id="KL584830">
    <property type="protein sequence ID" value="KEQ63835.1"/>
    <property type="molecule type" value="Genomic_DNA"/>
</dbReference>
<keyword evidence="7" id="KW-1185">Reference proteome</keyword>
<dbReference type="GO" id="GO:0006351">
    <property type="term" value="P:DNA-templated transcription"/>
    <property type="evidence" value="ECO:0007669"/>
    <property type="project" value="InterPro"/>
</dbReference>
<dbReference type="InterPro" id="IPR007219">
    <property type="entry name" value="XnlR_reg_dom"/>
</dbReference>
<dbReference type="Pfam" id="PF00172">
    <property type="entry name" value="Zn_clus"/>
    <property type="match status" value="1"/>
</dbReference>
<organism evidence="6 7">
    <name type="scientific">Aureobasidium melanogenum (strain CBS 110374)</name>
    <name type="common">Aureobasidium pullulans var. melanogenum</name>
    <dbReference type="NCBI Taxonomy" id="1043003"/>
    <lineage>
        <taxon>Eukaryota</taxon>
        <taxon>Fungi</taxon>
        <taxon>Dikarya</taxon>
        <taxon>Ascomycota</taxon>
        <taxon>Pezizomycotina</taxon>
        <taxon>Dothideomycetes</taxon>
        <taxon>Dothideomycetidae</taxon>
        <taxon>Dothideales</taxon>
        <taxon>Saccotheciaceae</taxon>
        <taxon>Aureobasidium</taxon>
    </lineage>
</organism>
<dbReference type="SMART" id="SM00906">
    <property type="entry name" value="Fungal_trans"/>
    <property type="match status" value="1"/>
</dbReference>
<dbReference type="GO" id="GO:0000981">
    <property type="term" value="F:DNA-binding transcription factor activity, RNA polymerase II-specific"/>
    <property type="evidence" value="ECO:0007669"/>
    <property type="project" value="InterPro"/>
</dbReference>
<dbReference type="PANTHER" id="PTHR47424:SF6">
    <property type="entry name" value="PROLINE UTILIZATION TRANS-ACTIVATOR"/>
    <property type="match status" value="1"/>
</dbReference>
<evidence type="ECO:0000256" key="1">
    <source>
        <dbReference type="ARBA" id="ARBA00022723"/>
    </source>
</evidence>
<dbReference type="SUPFAM" id="SSF57701">
    <property type="entry name" value="Zn2/Cys6 DNA-binding domain"/>
    <property type="match status" value="1"/>
</dbReference>
<dbReference type="Gene3D" id="4.10.240.10">
    <property type="entry name" value="Zn(2)-C6 fungal-type DNA-binding domain"/>
    <property type="match status" value="1"/>
</dbReference>
<evidence type="ECO:0000313" key="6">
    <source>
        <dbReference type="EMBL" id="KEQ63835.1"/>
    </source>
</evidence>
<dbReference type="CDD" id="cd12148">
    <property type="entry name" value="fungal_TF_MHR"/>
    <property type="match status" value="1"/>
</dbReference>
<evidence type="ECO:0000259" key="5">
    <source>
        <dbReference type="PROSITE" id="PS50048"/>
    </source>
</evidence>
<dbReference type="Pfam" id="PF04082">
    <property type="entry name" value="Fungal_trans"/>
    <property type="match status" value="1"/>
</dbReference>
<reference evidence="6 7" key="1">
    <citation type="journal article" date="2014" name="BMC Genomics">
        <title>Genome sequencing of four Aureobasidium pullulans varieties: biotechnological potential, stress tolerance, and description of new species.</title>
        <authorList>
            <person name="Gostin Ar C."/>
            <person name="Ohm R.A."/>
            <person name="Kogej T."/>
            <person name="Sonjak S."/>
            <person name="Turk M."/>
            <person name="Zajc J."/>
            <person name="Zalar P."/>
            <person name="Grube M."/>
            <person name="Sun H."/>
            <person name="Han J."/>
            <person name="Sharma A."/>
            <person name="Chiniquy J."/>
            <person name="Ngan C.Y."/>
            <person name="Lipzen A."/>
            <person name="Barry K."/>
            <person name="Grigoriev I.V."/>
            <person name="Gunde-Cimerman N."/>
        </authorList>
    </citation>
    <scope>NUCLEOTIDE SEQUENCE [LARGE SCALE GENOMIC DNA]</scope>
    <source>
        <strain evidence="6 7">CBS 110374</strain>
    </source>
</reference>
<keyword evidence="1" id="KW-0479">Metal-binding</keyword>
<dbReference type="InterPro" id="IPR001138">
    <property type="entry name" value="Zn2Cys6_DnaBD"/>
</dbReference>
<dbReference type="GO" id="GO:0008270">
    <property type="term" value="F:zinc ion binding"/>
    <property type="evidence" value="ECO:0007669"/>
    <property type="project" value="InterPro"/>
</dbReference>
<evidence type="ECO:0000256" key="3">
    <source>
        <dbReference type="ARBA" id="ARBA00023163"/>
    </source>
</evidence>
<gene>
    <name evidence="6" type="ORF">M437DRAFT_45516</name>
</gene>
<protein>
    <recommendedName>
        <fullName evidence="5">Zn(2)-C6 fungal-type domain-containing protein</fullName>
    </recommendedName>
</protein>
<dbReference type="CDD" id="cd00067">
    <property type="entry name" value="GAL4"/>
    <property type="match status" value="1"/>
</dbReference>
<name>A0A074VST7_AURM1</name>
<dbReference type="InterPro" id="IPR051127">
    <property type="entry name" value="Fungal_SecMet_Regulators"/>
</dbReference>
<keyword evidence="3" id="KW-0804">Transcription</keyword>
<dbReference type="HOGENOM" id="CLU_006926_4_1_1"/>
<feature type="domain" description="Zn(2)-C6 fungal-type" evidence="5">
    <location>
        <begin position="21"/>
        <end position="51"/>
    </location>
</feature>
<dbReference type="GO" id="GO:0003677">
    <property type="term" value="F:DNA binding"/>
    <property type="evidence" value="ECO:0007669"/>
    <property type="project" value="InterPro"/>
</dbReference>